<feature type="region of interest" description="Disordered" evidence="1">
    <location>
        <begin position="1"/>
        <end position="46"/>
    </location>
</feature>
<reference evidence="2 3" key="1">
    <citation type="journal article" date="2013" name="Sci. Rep.">
        <title>Extraordinary expansion of a Sorangium cellulosum genome from an alkaline milieu.</title>
        <authorList>
            <person name="Han K."/>
            <person name="Li Z.F."/>
            <person name="Peng R."/>
            <person name="Zhu L.P."/>
            <person name="Zhou T."/>
            <person name="Wang L.G."/>
            <person name="Li S.G."/>
            <person name="Zhang X.B."/>
            <person name="Hu W."/>
            <person name="Wu Z.H."/>
            <person name="Qin N."/>
            <person name="Li Y.Z."/>
        </authorList>
    </citation>
    <scope>NUCLEOTIDE SEQUENCE [LARGE SCALE GENOMIC DNA]</scope>
    <source>
        <strain evidence="2 3">So0157-2</strain>
    </source>
</reference>
<dbReference type="HOGENOM" id="CLU_3189124_0_0_7"/>
<dbReference type="Proteomes" id="UP000014803">
    <property type="component" value="Chromosome"/>
</dbReference>
<proteinExistence type="predicted"/>
<evidence type="ECO:0000256" key="1">
    <source>
        <dbReference type="SAM" id="MobiDB-lite"/>
    </source>
</evidence>
<dbReference type="AlphaFoldDB" id="S4XVR3"/>
<accession>S4XVR3</accession>
<name>S4XVR3_SORCE</name>
<dbReference type="STRING" id="1254432.SCE1572_20025"/>
<feature type="compositionally biased region" description="Low complexity" evidence="1">
    <location>
        <begin position="20"/>
        <end position="39"/>
    </location>
</feature>
<dbReference type="KEGG" id="scu:SCE1572_20025"/>
<dbReference type="EMBL" id="CP003969">
    <property type="protein sequence ID" value="AGP36579.1"/>
    <property type="molecule type" value="Genomic_DNA"/>
</dbReference>
<sequence>MPAPSSRSMRYSPIMAPGFSAASSSEKASSGSSAPPCSGQVTTSSG</sequence>
<evidence type="ECO:0000313" key="2">
    <source>
        <dbReference type="EMBL" id="AGP36579.1"/>
    </source>
</evidence>
<gene>
    <name evidence="2" type="ORF">SCE1572_20025</name>
</gene>
<protein>
    <submittedName>
        <fullName evidence="2">Uncharacterized protein</fullName>
    </submittedName>
</protein>
<evidence type="ECO:0000313" key="3">
    <source>
        <dbReference type="Proteomes" id="UP000014803"/>
    </source>
</evidence>
<organism evidence="2 3">
    <name type="scientific">Sorangium cellulosum So0157-2</name>
    <dbReference type="NCBI Taxonomy" id="1254432"/>
    <lineage>
        <taxon>Bacteria</taxon>
        <taxon>Pseudomonadati</taxon>
        <taxon>Myxococcota</taxon>
        <taxon>Polyangia</taxon>
        <taxon>Polyangiales</taxon>
        <taxon>Polyangiaceae</taxon>
        <taxon>Sorangium</taxon>
    </lineage>
</organism>